<dbReference type="EMBL" id="AXCN02000212">
    <property type="status" value="NOT_ANNOTATED_CDS"/>
    <property type="molecule type" value="Genomic_DNA"/>
</dbReference>
<feature type="chain" id="PRO_5008132380" description="Secreted protein" evidence="2">
    <location>
        <begin position="29"/>
        <end position="139"/>
    </location>
</feature>
<reference evidence="3" key="2">
    <citation type="submission" date="2020-05" db="UniProtKB">
        <authorList>
            <consortium name="EnsemblMetazoa"/>
        </authorList>
    </citation>
    <scope>IDENTIFICATION</scope>
    <source>
        <strain evidence="3">FAR1</strain>
    </source>
</reference>
<accession>A0A182Q8D6</accession>
<evidence type="ECO:0000256" key="2">
    <source>
        <dbReference type="SAM" id="SignalP"/>
    </source>
</evidence>
<feature type="transmembrane region" description="Helical" evidence="1">
    <location>
        <begin position="105"/>
        <end position="124"/>
    </location>
</feature>
<dbReference type="Proteomes" id="UP000075886">
    <property type="component" value="Unassembled WGS sequence"/>
</dbReference>
<keyword evidence="1" id="KW-0812">Transmembrane</keyword>
<evidence type="ECO:0000313" key="4">
    <source>
        <dbReference type="Proteomes" id="UP000075886"/>
    </source>
</evidence>
<reference evidence="4" key="1">
    <citation type="submission" date="2014-01" db="EMBL/GenBank/DDBJ databases">
        <title>The Genome Sequence of Anopheles farauti FAR1 (V2).</title>
        <authorList>
            <consortium name="The Broad Institute Genomics Platform"/>
            <person name="Neafsey D.E."/>
            <person name="Besansky N."/>
            <person name="Howell P."/>
            <person name="Walton C."/>
            <person name="Young S.K."/>
            <person name="Zeng Q."/>
            <person name="Gargeya S."/>
            <person name="Fitzgerald M."/>
            <person name="Haas B."/>
            <person name="Abouelleil A."/>
            <person name="Allen A.W."/>
            <person name="Alvarado L."/>
            <person name="Arachchi H.M."/>
            <person name="Berlin A.M."/>
            <person name="Chapman S.B."/>
            <person name="Gainer-Dewar J."/>
            <person name="Goldberg J."/>
            <person name="Griggs A."/>
            <person name="Gujja S."/>
            <person name="Hansen M."/>
            <person name="Howarth C."/>
            <person name="Imamovic A."/>
            <person name="Ireland A."/>
            <person name="Larimer J."/>
            <person name="McCowan C."/>
            <person name="Murphy C."/>
            <person name="Pearson M."/>
            <person name="Poon T.W."/>
            <person name="Priest M."/>
            <person name="Roberts A."/>
            <person name="Saif S."/>
            <person name="Shea T."/>
            <person name="Sisk P."/>
            <person name="Sykes S."/>
            <person name="Wortman J."/>
            <person name="Nusbaum C."/>
            <person name="Birren B."/>
        </authorList>
    </citation>
    <scope>NUCLEOTIDE SEQUENCE [LARGE SCALE GENOMIC DNA]</scope>
    <source>
        <strain evidence="4">FAR1</strain>
    </source>
</reference>
<feature type="transmembrane region" description="Helical" evidence="1">
    <location>
        <begin position="64"/>
        <end position="84"/>
    </location>
</feature>
<keyword evidence="1" id="KW-0472">Membrane</keyword>
<feature type="signal peptide" evidence="2">
    <location>
        <begin position="1"/>
        <end position="28"/>
    </location>
</feature>
<keyword evidence="2" id="KW-0732">Signal</keyword>
<sequence>MQMMVMVMLLLVRLLLLLMMMMIHKSHSTRHLGLLSRVTFSTAVSFSTVWSTGDRLGSLSGWEALLVTSTTASGAAFGFTTLILKRFFFRQKSKLHSTMSRLLLVSSRCIVVVFWSIGCPAPLLRTRVNAARNWVFMPT</sequence>
<evidence type="ECO:0000313" key="3">
    <source>
        <dbReference type="EnsemblMetazoa" id="AFAF005093-PA"/>
    </source>
</evidence>
<evidence type="ECO:0008006" key="5">
    <source>
        <dbReference type="Google" id="ProtNLM"/>
    </source>
</evidence>
<organism evidence="3 4">
    <name type="scientific">Anopheles farauti</name>
    <dbReference type="NCBI Taxonomy" id="69004"/>
    <lineage>
        <taxon>Eukaryota</taxon>
        <taxon>Metazoa</taxon>
        <taxon>Ecdysozoa</taxon>
        <taxon>Arthropoda</taxon>
        <taxon>Hexapoda</taxon>
        <taxon>Insecta</taxon>
        <taxon>Pterygota</taxon>
        <taxon>Neoptera</taxon>
        <taxon>Endopterygota</taxon>
        <taxon>Diptera</taxon>
        <taxon>Nematocera</taxon>
        <taxon>Culicoidea</taxon>
        <taxon>Culicidae</taxon>
        <taxon>Anophelinae</taxon>
        <taxon>Anopheles</taxon>
    </lineage>
</organism>
<evidence type="ECO:0000256" key="1">
    <source>
        <dbReference type="SAM" id="Phobius"/>
    </source>
</evidence>
<dbReference type="EnsemblMetazoa" id="AFAF005093-RA">
    <property type="protein sequence ID" value="AFAF005093-PA"/>
    <property type="gene ID" value="AFAF005093"/>
</dbReference>
<dbReference type="VEuPathDB" id="VectorBase:AFAF005093"/>
<proteinExistence type="predicted"/>
<keyword evidence="1" id="KW-1133">Transmembrane helix</keyword>
<dbReference type="AlphaFoldDB" id="A0A182Q8D6"/>
<keyword evidence="4" id="KW-1185">Reference proteome</keyword>
<protein>
    <recommendedName>
        <fullName evidence="5">Secreted protein</fullName>
    </recommendedName>
</protein>
<name>A0A182Q8D6_9DIPT</name>